<evidence type="ECO:0000313" key="3">
    <source>
        <dbReference type="EMBL" id="SUA53790.1"/>
    </source>
</evidence>
<reference evidence="2 5" key="2">
    <citation type="submission" date="2020-12" db="EMBL/GenBank/DDBJ databases">
        <title>FDA dAtabase for Regulatory Grade micrObial Sequences (FDA-ARGOS): Supporting development and validation of Infectious Disease Dx tests.</title>
        <authorList>
            <person name="Sproer C."/>
            <person name="Gronow S."/>
            <person name="Severitt S."/>
            <person name="Schroder I."/>
            <person name="Tallon L."/>
            <person name="Sadzewicz L."/>
            <person name="Zhao X."/>
            <person name="Boylan J."/>
            <person name="Ott S."/>
            <person name="Bowen H."/>
            <person name="Vavikolanu K."/>
            <person name="Mehta A."/>
            <person name="Aluvathingal J."/>
            <person name="Nadendla S."/>
            <person name="Lowell S."/>
            <person name="Myers T."/>
            <person name="Yan Y."/>
            <person name="Sichtig H."/>
        </authorList>
    </citation>
    <scope>NUCLEOTIDE SEQUENCE [LARGE SCALE GENOMIC DNA]</scope>
    <source>
        <strain evidence="2 5">FDAARGOS_872</strain>
    </source>
</reference>
<dbReference type="InterPro" id="IPR036411">
    <property type="entry name" value="TorD-like_sf"/>
</dbReference>
<dbReference type="GO" id="GO:0042128">
    <property type="term" value="P:nitrate assimilation"/>
    <property type="evidence" value="ECO:0007669"/>
    <property type="project" value="UniProtKB-KW"/>
</dbReference>
<dbReference type="SUPFAM" id="SSF89155">
    <property type="entry name" value="TorD-like"/>
    <property type="match status" value="1"/>
</dbReference>
<dbReference type="Proteomes" id="UP000254603">
    <property type="component" value="Unassembled WGS sequence"/>
</dbReference>
<dbReference type="PANTHER" id="PTHR43680">
    <property type="entry name" value="NITRATE REDUCTASE MOLYBDENUM COFACTOR ASSEMBLY CHAPERONE"/>
    <property type="match status" value="1"/>
</dbReference>
<dbReference type="PANTHER" id="PTHR43680:SF2">
    <property type="entry name" value="NITRATE REDUCTASE MOLYBDENUM COFACTOR ASSEMBLY CHAPERONE NARJ"/>
    <property type="match status" value="1"/>
</dbReference>
<evidence type="ECO:0000256" key="1">
    <source>
        <dbReference type="ARBA" id="ARBA00023063"/>
    </source>
</evidence>
<dbReference type="STRING" id="1122619.GCA_000373745_02531"/>
<dbReference type="GO" id="GO:0051082">
    <property type="term" value="F:unfolded protein binding"/>
    <property type="evidence" value="ECO:0007669"/>
    <property type="project" value="InterPro"/>
</dbReference>
<evidence type="ECO:0000313" key="4">
    <source>
        <dbReference type="Proteomes" id="UP000254603"/>
    </source>
</evidence>
<keyword evidence="1" id="KW-0534">Nitrate assimilation</keyword>
<gene>
    <name evidence="3" type="primary">narJ</name>
    <name evidence="2" type="ORF">I6G29_06260</name>
    <name evidence="3" type="ORF">NCTC11997_01308</name>
</gene>
<evidence type="ECO:0000313" key="5">
    <source>
        <dbReference type="Proteomes" id="UP000594903"/>
    </source>
</evidence>
<reference evidence="3 4" key="1">
    <citation type="submission" date="2018-06" db="EMBL/GenBank/DDBJ databases">
        <authorList>
            <consortium name="Pathogen Informatics"/>
            <person name="Doyle S."/>
        </authorList>
    </citation>
    <scope>NUCLEOTIDE SEQUENCE [LARGE SCALE GENOMIC DNA]</scope>
    <source>
        <strain evidence="3 4">NCTC11997</strain>
    </source>
</reference>
<organism evidence="3 4">
    <name type="scientific">Oligella ureolytica</name>
    <dbReference type="NCBI Taxonomy" id="90244"/>
    <lineage>
        <taxon>Bacteria</taxon>
        <taxon>Pseudomonadati</taxon>
        <taxon>Pseudomonadota</taxon>
        <taxon>Betaproteobacteria</taxon>
        <taxon>Burkholderiales</taxon>
        <taxon>Alcaligenaceae</taxon>
        <taxon>Oligella</taxon>
    </lineage>
</organism>
<dbReference type="InterPro" id="IPR003765">
    <property type="entry name" value="NO3_reductase_chaperone_NarJ"/>
</dbReference>
<name>A0A378XFN7_9BURK</name>
<dbReference type="GO" id="GO:0016530">
    <property type="term" value="F:metallochaperone activity"/>
    <property type="evidence" value="ECO:0007669"/>
    <property type="project" value="TreeGrafter"/>
</dbReference>
<dbReference type="EMBL" id="UGSB01000001">
    <property type="protein sequence ID" value="SUA53790.1"/>
    <property type="molecule type" value="Genomic_DNA"/>
</dbReference>
<dbReference type="GO" id="GO:0051131">
    <property type="term" value="P:chaperone-mediated protein complex assembly"/>
    <property type="evidence" value="ECO:0007669"/>
    <property type="project" value="InterPro"/>
</dbReference>
<sequence length="219" mass="24361">MHLIFKLVSILLRYPTAELKASLPEIRQAVSELPFLKGYESEMDSVLSYLEETDLLELQMNYVNAFDLNRSQALYLFEHVHGEDRDRGGAMVDLVQEYEKHGLVIGANELPDYLPLVLEFLSEVDSEVANVILSDAVSVINHLGIKLKSTDNPYAPLFDVIVDISPSEPKPLIEPPVRDMDEAMEMFGSSYDGVEPLLTPGLPSACHISGEQPIKFVGA</sequence>
<keyword evidence="5" id="KW-1185">Reference proteome</keyword>
<dbReference type="OrthoDB" id="8478585at2"/>
<accession>A0A378XFN7</accession>
<protein>
    <submittedName>
        <fullName evidence="2">Nitrate reductase molybdenum cofactor assembly chaperone</fullName>
    </submittedName>
    <submittedName>
        <fullName evidence="3">Redox enzyme maturation protein NarJ</fullName>
    </submittedName>
</protein>
<dbReference type="RefSeq" id="WP_018575710.1">
    <property type="nucleotide sequence ID" value="NZ_CP065725.1"/>
</dbReference>
<dbReference type="Proteomes" id="UP000594903">
    <property type="component" value="Chromosome"/>
</dbReference>
<dbReference type="Pfam" id="PF02613">
    <property type="entry name" value="Nitrate_red_del"/>
    <property type="match status" value="1"/>
</dbReference>
<dbReference type="EMBL" id="CP065725">
    <property type="protein sequence ID" value="QPT41130.1"/>
    <property type="molecule type" value="Genomic_DNA"/>
</dbReference>
<dbReference type="AlphaFoldDB" id="A0A378XFN7"/>
<proteinExistence type="predicted"/>
<dbReference type="Gene3D" id="1.10.3480.10">
    <property type="entry name" value="TorD-like"/>
    <property type="match status" value="1"/>
</dbReference>
<evidence type="ECO:0000313" key="2">
    <source>
        <dbReference type="EMBL" id="QPT41130.1"/>
    </source>
</evidence>
<dbReference type="NCBIfam" id="TIGR00684">
    <property type="entry name" value="narJ"/>
    <property type="match status" value="1"/>
</dbReference>
<dbReference type="InterPro" id="IPR020945">
    <property type="entry name" value="DMSO/NO3_reduct_chaperone"/>
</dbReference>